<gene>
    <name evidence="3" type="ORF">M6D93_14225</name>
</gene>
<dbReference type="RefSeq" id="WP_249769985.1">
    <property type="nucleotide sequence ID" value="NZ_CP097332.1"/>
</dbReference>
<dbReference type="Proteomes" id="UP001056336">
    <property type="component" value="Chromosome"/>
</dbReference>
<sequence length="164" mass="17647">MTTTSKQPGRVDSGRGAVQPDPSWPAARIRTYRQQTSIAVFAAFALSAVYTVYLTAVGTADSSFDAMAPAAWCFYAVGFGLAALSRNTGRRSMWTVAIALSALIAVALFVYPATFTIAQQTTFGWFENDVYTGLLMLALYLSVQNLRGVVITSTPPVGSSRRRS</sequence>
<organism evidence="3 4">
    <name type="scientific">Jatrophihabitans telluris</name>
    <dbReference type="NCBI Taxonomy" id="2038343"/>
    <lineage>
        <taxon>Bacteria</taxon>
        <taxon>Bacillati</taxon>
        <taxon>Actinomycetota</taxon>
        <taxon>Actinomycetes</taxon>
        <taxon>Jatrophihabitantales</taxon>
        <taxon>Jatrophihabitantaceae</taxon>
        <taxon>Jatrophihabitans</taxon>
    </lineage>
</organism>
<name>A0ABY4QUX3_9ACTN</name>
<evidence type="ECO:0000256" key="1">
    <source>
        <dbReference type="SAM" id="MobiDB-lite"/>
    </source>
</evidence>
<keyword evidence="4" id="KW-1185">Reference proteome</keyword>
<proteinExistence type="predicted"/>
<dbReference type="EMBL" id="CP097332">
    <property type="protein sequence ID" value="UQX87453.1"/>
    <property type="molecule type" value="Genomic_DNA"/>
</dbReference>
<accession>A0ABY4QUX3</accession>
<evidence type="ECO:0000313" key="3">
    <source>
        <dbReference type="EMBL" id="UQX87453.1"/>
    </source>
</evidence>
<evidence type="ECO:0000256" key="2">
    <source>
        <dbReference type="SAM" id="Phobius"/>
    </source>
</evidence>
<feature type="transmembrane region" description="Helical" evidence="2">
    <location>
        <begin position="130"/>
        <end position="153"/>
    </location>
</feature>
<protein>
    <submittedName>
        <fullName evidence="3">Uncharacterized protein</fullName>
    </submittedName>
</protein>
<keyword evidence="2" id="KW-1133">Transmembrane helix</keyword>
<evidence type="ECO:0000313" key="4">
    <source>
        <dbReference type="Proteomes" id="UP001056336"/>
    </source>
</evidence>
<feature type="transmembrane region" description="Helical" evidence="2">
    <location>
        <begin position="66"/>
        <end position="84"/>
    </location>
</feature>
<reference evidence="3" key="1">
    <citation type="journal article" date="2018" name="Int. J. Syst. Evol. Microbiol.">
        <title>Jatrophihabitans telluris sp. nov., isolated from sediment soil of lava forest wetlands and the emended description of the genus Jatrophihabitans.</title>
        <authorList>
            <person name="Lee K.C."/>
            <person name="Suh M.K."/>
            <person name="Eom M.K."/>
            <person name="Kim K.K."/>
            <person name="Kim J.S."/>
            <person name="Kim D.S."/>
            <person name="Ko S.H."/>
            <person name="Shin Y.K."/>
            <person name="Lee J.S."/>
        </authorList>
    </citation>
    <scope>NUCLEOTIDE SEQUENCE</scope>
    <source>
        <strain evidence="3">N237</strain>
    </source>
</reference>
<keyword evidence="2" id="KW-0812">Transmembrane</keyword>
<feature type="transmembrane region" description="Helical" evidence="2">
    <location>
        <begin position="96"/>
        <end position="118"/>
    </location>
</feature>
<keyword evidence="2" id="KW-0472">Membrane</keyword>
<feature type="region of interest" description="Disordered" evidence="1">
    <location>
        <begin position="1"/>
        <end position="22"/>
    </location>
</feature>
<reference evidence="3" key="2">
    <citation type="submission" date="2022-05" db="EMBL/GenBank/DDBJ databases">
        <authorList>
            <person name="Kim J.-S."/>
            <person name="Lee K."/>
            <person name="Suh M."/>
            <person name="Eom M."/>
            <person name="Kim J.-S."/>
            <person name="Kim D.-S."/>
            <person name="Ko S.-H."/>
            <person name="Shin Y."/>
            <person name="Lee J.-S."/>
        </authorList>
    </citation>
    <scope>NUCLEOTIDE SEQUENCE</scope>
    <source>
        <strain evidence="3">N237</strain>
    </source>
</reference>
<feature type="transmembrane region" description="Helical" evidence="2">
    <location>
        <begin position="38"/>
        <end position="60"/>
    </location>
</feature>